<feature type="transmembrane region" description="Helical" evidence="1">
    <location>
        <begin position="154"/>
        <end position="174"/>
    </location>
</feature>
<reference evidence="4 5" key="1">
    <citation type="journal article" date="2010" name="Int. J. Syst. Evol. Microbiol.">
        <title>Reclassification of Herbaspirillum putei as a later heterotypic synonym of Herbaspirillum huttiense, with the description of H. huttiense subsp. huttiense subsp. nov. and H. huttiense subsp. putei subsp. nov., comb. nov., and description of Herbaspirillum aquaticum sp. nov.</title>
        <authorList>
            <person name="Dobritsa A.P."/>
            <person name="Reddy M.C."/>
            <person name="Samadpour M."/>
        </authorList>
    </citation>
    <scope>NUCLEOTIDE SEQUENCE [LARGE SCALE GENOMIC DNA]</scope>
    <source>
        <strain evidence="4 5">IEH 4430</strain>
    </source>
</reference>
<evidence type="ECO:0000259" key="3">
    <source>
        <dbReference type="Pfam" id="PF19040"/>
    </source>
</evidence>
<feature type="transmembrane region" description="Helical" evidence="1">
    <location>
        <begin position="366"/>
        <end position="386"/>
    </location>
</feature>
<dbReference type="Proteomes" id="UP000214747">
    <property type="component" value="Unassembled WGS sequence"/>
</dbReference>
<sequence>MDLSAQAPGPLVSAIERRTVKFLGYRPDIDGLRAVAVLSVILYHAGVGVLSGGFVGVDIFFVISGYLISTIIFQDLEAGRFSLGRFYERRIRRIQPALIAMVLVTLLVCAIVFVPLDFKLLAQSVGATVLFSSNVYFYLKSGYFDPLAETKPLLHTWSLAVEDLFFPLLLMLLWRHARRHVATVLIALTVVSFAFSIWQARVASDAAFYLPFDRVWELLIGALLAMGIVPPARSAALRKALGILGLVLMAVAIFLFAPHDIFPGERALVPCMGAALLIYAGQGGPVGANALLAARPMMFIGKISYSMYLWHWPLIVVLQYVLFRKLNGLEILAYLVVVHMLAWASWKWVEQPWRDANRLVLSRRQVFGYTFGVTAVGVALAVSVHATGGMPGRFAPDVRHYAAAALDTNPLRPACDSPSRKRLDAGDVCTIGTSSKPASFAFIGDSFGDALVPGITQAAHDAGKSGIVLTHSGCFPLLGVVQTDNPSCVGIMEANLNLLNKHPEISDVVLVARWTSALLGSRYGQFEQSGWFIKDSQTKQVSYQENRYVFERGMLRTLEALKGRNVVVLAYLPEQRFDIPRALTLSQLFGWPREVALPVFEHQRRQAELRAAFARIEQASPVMLRVLDVGASMCDGKDCAVLRNGVVLYADDNHLSRSGAIALSDVWRKALVQNEGSK</sequence>
<keyword evidence="1" id="KW-1133">Transmembrane helix</keyword>
<feature type="transmembrane region" description="Helical" evidence="1">
    <location>
        <begin position="267"/>
        <end position="293"/>
    </location>
</feature>
<feature type="transmembrane region" description="Helical" evidence="1">
    <location>
        <begin position="181"/>
        <end position="200"/>
    </location>
</feature>
<feature type="transmembrane region" description="Helical" evidence="1">
    <location>
        <begin position="305"/>
        <end position="323"/>
    </location>
</feature>
<dbReference type="EMBL" id="NJGV01000002">
    <property type="protein sequence ID" value="OWY36158.1"/>
    <property type="molecule type" value="Genomic_DNA"/>
</dbReference>
<feature type="transmembrane region" description="Helical" evidence="1">
    <location>
        <begin position="97"/>
        <end position="116"/>
    </location>
</feature>
<dbReference type="GO" id="GO:0016747">
    <property type="term" value="F:acyltransferase activity, transferring groups other than amino-acyl groups"/>
    <property type="evidence" value="ECO:0007669"/>
    <property type="project" value="InterPro"/>
</dbReference>
<feature type="domain" description="SGNH" evidence="3">
    <location>
        <begin position="415"/>
        <end position="668"/>
    </location>
</feature>
<dbReference type="GO" id="GO:0016020">
    <property type="term" value="C:membrane"/>
    <property type="evidence" value="ECO:0007669"/>
    <property type="project" value="TreeGrafter"/>
</dbReference>
<keyword evidence="5" id="KW-1185">Reference proteome</keyword>
<dbReference type="Pfam" id="PF19040">
    <property type="entry name" value="SGNH"/>
    <property type="match status" value="1"/>
</dbReference>
<dbReference type="PANTHER" id="PTHR23028:SF53">
    <property type="entry name" value="ACYL_TRANSF_3 DOMAIN-CONTAINING PROTEIN"/>
    <property type="match status" value="1"/>
</dbReference>
<accession>A0A225SY49</accession>
<evidence type="ECO:0000259" key="2">
    <source>
        <dbReference type="Pfam" id="PF01757"/>
    </source>
</evidence>
<comment type="caution">
    <text evidence="4">The sequence shown here is derived from an EMBL/GenBank/DDBJ whole genome shotgun (WGS) entry which is preliminary data.</text>
</comment>
<feature type="transmembrane region" description="Helical" evidence="1">
    <location>
        <begin position="329"/>
        <end position="346"/>
    </location>
</feature>
<feature type="transmembrane region" description="Helical" evidence="1">
    <location>
        <begin position="59"/>
        <end position="76"/>
    </location>
</feature>
<dbReference type="InterPro" id="IPR043968">
    <property type="entry name" value="SGNH"/>
</dbReference>
<dbReference type="Pfam" id="PF01757">
    <property type="entry name" value="Acyl_transf_3"/>
    <property type="match status" value="1"/>
</dbReference>
<name>A0A225SY49_9BURK</name>
<evidence type="ECO:0000256" key="1">
    <source>
        <dbReference type="SAM" id="Phobius"/>
    </source>
</evidence>
<dbReference type="InterPro" id="IPR002656">
    <property type="entry name" value="Acyl_transf_3_dom"/>
</dbReference>
<dbReference type="PANTHER" id="PTHR23028">
    <property type="entry name" value="ACETYLTRANSFERASE"/>
    <property type="match status" value="1"/>
</dbReference>
<feature type="transmembrane region" description="Helical" evidence="1">
    <location>
        <begin position="241"/>
        <end position="261"/>
    </location>
</feature>
<evidence type="ECO:0000313" key="5">
    <source>
        <dbReference type="Proteomes" id="UP000214747"/>
    </source>
</evidence>
<protein>
    <recommendedName>
        <fullName evidence="6">Acyltransferase</fullName>
    </recommendedName>
</protein>
<evidence type="ECO:0008006" key="6">
    <source>
        <dbReference type="Google" id="ProtNLM"/>
    </source>
</evidence>
<feature type="domain" description="Acyltransferase 3" evidence="2">
    <location>
        <begin position="28"/>
        <end position="344"/>
    </location>
</feature>
<keyword evidence="1" id="KW-0812">Transmembrane</keyword>
<keyword evidence="1" id="KW-0472">Membrane</keyword>
<feature type="transmembrane region" description="Helical" evidence="1">
    <location>
        <begin position="206"/>
        <end position="229"/>
    </location>
</feature>
<dbReference type="InterPro" id="IPR050879">
    <property type="entry name" value="Acyltransferase_3"/>
</dbReference>
<gene>
    <name evidence="4" type="ORF">CEJ45_02805</name>
</gene>
<dbReference type="AlphaFoldDB" id="A0A225SY49"/>
<organism evidence="4 5">
    <name type="scientific">Herbaspirillum aquaticum</name>
    <dbReference type="NCBI Taxonomy" id="568783"/>
    <lineage>
        <taxon>Bacteria</taxon>
        <taxon>Pseudomonadati</taxon>
        <taxon>Pseudomonadota</taxon>
        <taxon>Betaproteobacteria</taxon>
        <taxon>Burkholderiales</taxon>
        <taxon>Oxalobacteraceae</taxon>
        <taxon>Herbaspirillum</taxon>
    </lineage>
</organism>
<dbReference type="GO" id="GO:0009103">
    <property type="term" value="P:lipopolysaccharide biosynthetic process"/>
    <property type="evidence" value="ECO:0007669"/>
    <property type="project" value="TreeGrafter"/>
</dbReference>
<proteinExistence type="predicted"/>
<evidence type="ECO:0000313" key="4">
    <source>
        <dbReference type="EMBL" id="OWY36158.1"/>
    </source>
</evidence>